<evidence type="ECO:0000256" key="19">
    <source>
        <dbReference type="SAM" id="SignalP"/>
    </source>
</evidence>
<evidence type="ECO:0000256" key="17">
    <source>
        <dbReference type="PROSITE-ProRule" id="PRU10141"/>
    </source>
</evidence>
<feature type="transmembrane region" description="Helical" evidence="18">
    <location>
        <begin position="505"/>
        <end position="527"/>
    </location>
</feature>
<evidence type="ECO:0000256" key="14">
    <source>
        <dbReference type="ARBA" id="ARBA00023157"/>
    </source>
</evidence>
<dbReference type="AlphaFoldDB" id="A0ABD3W8B7"/>
<dbReference type="InterPro" id="IPR017441">
    <property type="entry name" value="Protein_kinase_ATP_BS"/>
</dbReference>
<dbReference type="Gene3D" id="2.170.300.10">
    <property type="entry name" value="Tie2 ligand-binding domain superfamily"/>
    <property type="match status" value="2"/>
</dbReference>
<organism evidence="21 22">
    <name type="scientific">Sinanodonta woodiana</name>
    <name type="common">Chinese pond mussel</name>
    <name type="synonym">Anodonta woodiana</name>
    <dbReference type="NCBI Taxonomy" id="1069815"/>
    <lineage>
        <taxon>Eukaryota</taxon>
        <taxon>Metazoa</taxon>
        <taxon>Spiralia</taxon>
        <taxon>Lophotrochozoa</taxon>
        <taxon>Mollusca</taxon>
        <taxon>Bivalvia</taxon>
        <taxon>Autobranchia</taxon>
        <taxon>Heteroconchia</taxon>
        <taxon>Palaeoheterodonta</taxon>
        <taxon>Unionida</taxon>
        <taxon>Unionoidea</taxon>
        <taxon>Unionidae</taxon>
        <taxon>Unioninae</taxon>
        <taxon>Sinanodonta</taxon>
    </lineage>
</organism>
<dbReference type="PRINTS" id="PR00109">
    <property type="entry name" value="TYRKINASE"/>
</dbReference>
<feature type="domain" description="Protein kinase" evidence="20">
    <location>
        <begin position="443"/>
        <end position="714"/>
    </location>
</feature>
<keyword evidence="9" id="KW-0418">Kinase</keyword>
<keyword evidence="11 18" id="KW-1133">Transmembrane helix</keyword>
<evidence type="ECO:0000256" key="2">
    <source>
        <dbReference type="ARBA" id="ARBA00011902"/>
    </source>
</evidence>
<feature type="transmembrane region" description="Helical" evidence="18">
    <location>
        <begin position="373"/>
        <end position="399"/>
    </location>
</feature>
<dbReference type="EMBL" id="JBJQND010000008">
    <property type="protein sequence ID" value="KAL3868978.1"/>
    <property type="molecule type" value="Genomic_DNA"/>
</dbReference>
<dbReference type="InterPro" id="IPR000719">
    <property type="entry name" value="Prot_kinase_dom"/>
</dbReference>
<evidence type="ECO:0000256" key="15">
    <source>
        <dbReference type="ARBA" id="ARBA00023180"/>
    </source>
</evidence>
<keyword evidence="22" id="KW-1185">Reference proteome</keyword>
<dbReference type="InterPro" id="IPR020635">
    <property type="entry name" value="Tyr_kinase_cat_dom"/>
</dbReference>
<evidence type="ECO:0000256" key="4">
    <source>
        <dbReference type="ARBA" id="ARBA00022679"/>
    </source>
</evidence>
<dbReference type="InterPro" id="IPR050122">
    <property type="entry name" value="RTK"/>
</dbReference>
<dbReference type="SMART" id="SM00219">
    <property type="entry name" value="TyrKc"/>
    <property type="match status" value="1"/>
</dbReference>
<keyword evidence="7" id="KW-0677">Repeat</keyword>
<sequence>MRYSYEMDTFVLYMLVFISTPHIVTSTTRSDCPLGYFGATCNKTCPSMCVSGCDLQSGDCMGGCLPGWQGRNCTEKCTEYRYGKDCQITCGHCKDDQQCDTVSGKCPDGCEAGLQGEKCDTACDLYSFGQDCRQRCGHCRQGKPCNSISGHCVNGCTPGWTGPRCDRVCPVGTYGIDCAFPCCHCSGNQTCHHVTGSCIEGCQPGWTGDRCMQVCPTGKYGEQCKENCGNCEGGSCHYENGTCLNGCAPGWTGSLCNNGCDAYTYGADCSFKCGSCLNMSCDPITGICTQGCQSGWHGIRCTDECKKGFYGVDCKFACGHCKDGAFCDVITGTCPSGCESGWEGKNCSTATVINSGVQNTLTVDTKKSQSKRYLVPVLVVFIVLLVLALSITVIYFVFIRPKRLDLVSRLYRLTSRMEIPEVEPHAYEQVHLGPWDILKSNLILTNEKLGHGQFGQVRKGYVKIIGDHQIPVAVKSLKANSSEKDKTDFMNELFILKKVGKHPNVVCLVGSCYIGGTLYVAMEYAMMGDLRTYLRRSRKSKKNLYVNYKTFCPLPQTVLLKFALDVAWGMAHLAERQIIHRDLAARNILLDENLVAKVADFGLSKNEDMYVKTSHTRVPVRWLALESLFSNTYSTQSDVWSYGVLLWEIVTFGGTPYHGMETRQFINLLKQGYRLRRPRYCDGSLYAMMLQCWIERPESRPSFADICLRLQRMLEDSQIYMNIHSEEQPQYAEIDQEK</sequence>
<dbReference type="SUPFAM" id="SSF56112">
    <property type="entry name" value="Protein kinase-like (PK-like)"/>
    <property type="match status" value="1"/>
</dbReference>
<dbReference type="InterPro" id="IPR011009">
    <property type="entry name" value="Kinase-like_dom_sf"/>
</dbReference>
<evidence type="ECO:0000256" key="13">
    <source>
        <dbReference type="ARBA" id="ARBA00023137"/>
    </source>
</evidence>
<dbReference type="GO" id="GO:0004714">
    <property type="term" value="F:transmembrane receptor protein tyrosine kinase activity"/>
    <property type="evidence" value="ECO:0007669"/>
    <property type="project" value="UniProtKB-EC"/>
</dbReference>
<dbReference type="GO" id="GO:0016020">
    <property type="term" value="C:membrane"/>
    <property type="evidence" value="ECO:0007669"/>
    <property type="project" value="UniProtKB-SubCell"/>
</dbReference>
<evidence type="ECO:0000256" key="18">
    <source>
        <dbReference type="SAM" id="Phobius"/>
    </source>
</evidence>
<comment type="caution">
    <text evidence="21">The sequence shown here is derived from an EMBL/GenBank/DDBJ whole genome shotgun (WGS) entry which is preliminary data.</text>
</comment>
<dbReference type="PROSITE" id="PS00107">
    <property type="entry name" value="PROTEIN_KINASE_ATP"/>
    <property type="match status" value="1"/>
</dbReference>
<dbReference type="Proteomes" id="UP001634394">
    <property type="component" value="Unassembled WGS sequence"/>
</dbReference>
<evidence type="ECO:0000256" key="1">
    <source>
        <dbReference type="ARBA" id="ARBA00004479"/>
    </source>
</evidence>
<dbReference type="PANTHER" id="PTHR24416">
    <property type="entry name" value="TYROSINE-PROTEIN KINASE RECEPTOR"/>
    <property type="match status" value="1"/>
</dbReference>
<dbReference type="PROSITE" id="PS50011">
    <property type="entry name" value="PROTEIN_KINASE_DOM"/>
    <property type="match status" value="1"/>
</dbReference>
<keyword evidence="4" id="KW-0808">Transferase</keyword>
<evidence type="ECO:0000256" key="9">
    <source>
        <dbReference type="ARBA" id="ARBA00022777"/>
    </source>
</evidence>
<keyword evidence="14" id="KW-1015">Disulfide bond</keyword>
<dbReference type="Gene3D" id="3.30.200.20">
    <property type="entry name" value="Phosphorylase Kinase, domain 1"/>
    <property type="match status" value="1"/>
</dbReference>
<dbReference type="SMART" id="SM00181">
    <property type="entry name" value="EGF"/>
    <property type="match status" value="7"/>
</dbReference>
<keyword evidence="13" id="KW-0829">Tyrosine-protein kinase</keyword>
<feature type="binding site" evidence="17">
    <location>
        <position position="475"/>
    </location>
    <ligand>
        <name>ATP</name>
        <dbReference type="ChEBI" id="CHEBI:30616"/>
    </ligand>
</feature>
<keyword evidence="12 18" id="KW-0472">Membrane</keyword>
<evidence type="ECO:0000313" key="22">
    <source>
        <dbReference type="Proteomes" id="UP001634394"/>
    </source>
</evidence>
<reference evidence="21 22" key="1">
    <citation type="submission" date="2024-11" db="EMBL/GenBank/DDBJ databases">
        <title>Chromosome-level genome assembly of the freshwater bivalve Anodonta woodiana.</title>
        <authorList>
            <person name="Chen X."/>
        </authorList>
    </citation>
    <scope>NUCLEOTIDE SEQUENCE [LARGE SCALE GENOMIC DNA]</scope>
    <source>
        <strain evidence="21">MN2024</strain>
        <tissue evidence="21">Gills</tissue>
    </source>
</reference>
<dbReference type="InterPro" id="IPR008266">
    <property type="entry name" value="Tyr_kinase_AS"/>
</dbReference>
<keyword evidence="5 18" id="KW-0812">Transmembrane</keyword>
<keyword evidence="3" id="KW-0245">EGF-like domain</keyword>
<proteinExistence type="predicted"/>
<evidence type="ECO:0000256" key="8">
    <source>
        <dbReference type="ARBA" id="ARBA00022741"/>
    </source>
</evidence>
<comment type="catalytic activity">
    <reaction evidence="16">
        <text>L-tyrosyl-[protein] + ATP = O-phospho-L-tyrosyl-[protein] + ADP + H(+)</text>
        <dbReference type="Rhea" id="RHEA:10596"/>
        <dbReference type="Rhea" id="RHEA-COMP:10136"/>
        <dbReference type="Rhea" id="RHEA-COMP:20101"/>
        <dbReference type="ChEBI" id="CHEBI:15378"/>
        <dbReference type="ChEBI" id="CHEBI:30616"/>
        <dbReference type="ChEBI" id="CHEBI:46858"/>
        <dbReference type="ChEBI" id="CHEBI:61978"/>
        <dbReference type="ChEBI" id="CHEBI:456216"/>
        <dbReference type="EC" id="2.7.10.1"/>
    </reaction>
</comment>
<keyword evidence="6 19" id="KW-0732">Signal</keyword>
<dbReference type="FunFam" id="2.170.300.10:FF:000041">
    <property type="entry name" value="Tyrosine protein kinase receptor tie-1, putative"/>
    <property type="match status" value="1"/>
</dbReference>
<evidence type="ECO:0000256" key="7">
    <source>
        <dbReference type="ARBA" id="ARBA00022737"/>
    </source>
</evidence>
<dbReference type="PROSITE" id="PS00109">
    <property type="entry name" value="PROTEIN_KINASE_TYR"/>
    <property type="match status" value="1"/>
</dbReference>
<evidence type="ECO:0000256" key="5">
    <source>
        <dbReference type="ARBA" id="ARBA00022692"/>
    </source>
</evidence>
<dbReference type="InterPro" id="IPR000742">
    <property type="entry name" value="EGF"/>
</dbReference>
<protein>
    <recommendedName>
        <fullName evidence="2">receptor protein-tyrosine kinase</fullName>
        <ecNumber evidence="2">2.7.10.1</ecNumber>
    </recommendedName>
</protein>
<keyword evidence="15" id="KW-0325">Glycoprotein</keyword>
<comment type="subcellular location">
    <subcellularLocation>
        <location evidence="1">Membrane</location>
        <topology evidence="1">Single-pass type I membrane protein</topology>
    </subcellularLocation>
</comment>
<dbReference type="PANTHER" id="PTHR24416:SF613">
    <property type="entry name" value="RECEPTOR PROTEIN-TYROSINE KINASE"/>
    <property type="match status" value="1"/>
</dbReference>
<dbReference type="InterPro" id="IPR001245">
    <property type="entry name" value="Ser-Thr/Tyr_kinase_cat_dom"/>
</dbReference>
<dbReference type="Gene3D" id="1.10.510.10">
    <property type="entry name" value="Transferase(Phosphotransferase) domain 1"/>
    <property type="match status" value="1"/>
</dbReference>
<keyword evidence="10 17" id="KW-0067">ATP-binding</keyword>
<feature type="chain" id="PRO_5044743962" description="receptor protein-tyrosine kinase" evidence="19">
    <location>
        <begin position="27"/>
        <end position="738"/>
    </location>
</feature>
<keyword evidence="8 17" id="KW-0547">Nucleotide-binding</keyword>
<evidence type="ECO:0000256" key="10">
    <source>
        <dbReference type="ARBA" id="ARBA00022840"/>
    </source>
</evidence>
<evidence type="ECO:0000313" key="21">
    <source>
        <dbReference type="EMBL" id="KAL3868978.1"/>
    </source>
</evidence>
<dbReference type="Pfam" id="PF07714">
    <property type="entry name" value="PK_Tyr_Ser-Thr"/>
    <property type="match status" value="1"/>
</dbReference>
<accession>A0ABD3W8B7</accession>
<evidence type="ECO:0000256" key="3">
    <source>
        <dbReference type="ARBA" id="ARBA00022536"/>
    </source>
</evidence>
<dbReference type="CDD" id="cd00192">
    <property type="entry name" value="PTKc"/>
    <property type="match status" value="1"/>
</dbReference>
<evidence type="ECO:0000256" key="12">
    <source>
        <dbReference type="ARBA" id="ARBA00023136"/>
    </source>
</evidence>
<evidence type="ECO:0000256" key="6">
    <source>
        <dbReference type="ARBA" id="ARBA00022729"/>
    </source>
</evidence>
<dbReference type="FunFam" id="1.10.510.10:FF:000190">
    <property type="entry name" value="Proto-oncogene tyrosine-protein kinase receptor Ret"/>
    <property type="match status" value="1"/>
</dbReference>
<evidence type="ECO:0000259" key="20">
    <source>
        <dbReference type="PROSITE" id="PS50011"/>
    </source>
</evidence>
<dbReference type="EC" id="2.7.10.1" evidence="2"/>
<dbReference type="GO" id="GO:0005524">
    <property type="term" value="F:ATP binding"/>
    <property type="evidence" value="ECO:0007669"/>
    <property type="project" value="UniProtKB-UniRule"/>
</dbReference>
<evidence type="ECO:0000256" key="16">
    <source>
        <dbReference type="ARBA" id="ARBA00051243"/>
    </source>
</evidence>
<evidence type="ECO:0000256" key="11">
    <source>
        <dbReference type="ARBA" id="ARBA00022989"/>
    </source>
</evidence>
<gene>
    <name evidence="21" type="ORF">ACJMK2_041723</name>
</gene>
<feature type="signal peptide" evidence="19">
    <location>
        <begin position="1"/>
        <end position="26"/>
    </location>
</feature>
<name>A0ABD3W8B7_SINWO</name>